<organism evidence="1 2">
    <name type="scientific">Flavobacterium urumqiense</name>
    <dbReference type="NCBI Taxonomy" id="935224"/>
    <lineage>
        <taxon>Bacteria</taxon>
        <taxon>Pseudomonadati</taxon>
        <taxon>Bacteroidota</taxon>
        <taxon>Flavobacteriia</taxon>
        <taxon>Flavobacteriales</taxon>
        <taxon>Flavobacteriaceae</taxon>
        <taxon>Flavobacterium</taxon>
    </lineage>
</organism>
<gene>
    <name evidence="1" type="ORF">SAMN04488130_109124</name>
</gene>
<dbReference type="OrthoDB" id="671786at2"/>
<accession>A0A1H5Z5F2</accession>
<proteinExistence type="predicted"/>
<evidence type="ECO:0000313" key="2">
    <source>
        <dbReference type="Proteomes" id="UP000236737"/>
    </source>
</evidence>
<dbReference type="AlphaFoldDB" id="A0A1H5Z5F2"/>
<protein>
    <submittedName>
        <fullName evidence="1">Uncharacterized protein</fullName>
    </submittedName>
</protein>
<sequence length="455" mass="51237">MLNSEFLSPTIAITQYKGSPAMVSFKNSIDKMDSTVTAVKVDVKDKQGEIASWGKNNDYPQQVIKESKKNGSVSSGIRFLRKAHYGNGLVLLRNEVSDAGKKDTKVVPLTALPEINAFFRKSQMKRFWKETIADLEWFSIAFPEYILSENFTKINRVKRQKAAWCRFEMMNEENGLVEHVYISEKFGKGSAVDITSKFVEKIPLIDSYWSADEVREYCKINKITKFIRPIFYPLLDEAYYPESEWHAILKSGWLDVANSVPALKKAMFEKQMTIKFLIEIDEQYYQKIYAEEWAKMKVEERKKIRQDLIDSINTGLVGNENAGKSIQSMMYTDSTGKQVSALKITAIDDKLKDGIYLPEASAANSEILVAIGVDATLVGGAGIPGGALGAGSGSDKREAFLILQALYKTNRETTLEVFEFIQDYNSWDETIIPGLEDTILTTLDKNPTGMQKATA</sequence>
<dbReference type="EMBL" id="FNVP01000009">
    <property type="protein sequence ID" value="SEG31753.1"/>
    <property type="molecule type" value="Genomic_DNA"/>
</dbReference>
<dbReference type="Proteomes" id="UP000236737">
    <property type="component" value="Unassembled WGS sequence"/>
</dbReference>
<dbReference type="RefSeq" id="WP_104000342.1">
    <property type="nucleotide sequence ID" value="NZ_FNVP01000009.1"/>
</dbReference>
<keyword evidence="2" id="KW-1185">Reference proteome</keyword>
<evidence type="ECO:0000313" key="1">
    <source>
        <dbReference type="EMBL" id="SEG31753.1"/>
    </source>
</evidence>
<reference evidence="2" key="1">
    <citation type="submission" date="2016-10" db="EMBL/GenBank/DDBJ databases">
        <authorList>
            <person name="Varghese N."/>
            <person name="Submissions S."/>
        </authorList>
    </citation>
    <scope>NUCLEOTIDE SEQUENCE [LARGE SCALE GENOMIC DNA]</scope>
    <source>
        <strain evidence="2">CGMCC 1.9230</strain>
    </source>
</reference>
<name>A0A1H5Z5F2_9FLAO</name>